<dbReference type="InterPro" id="IPR022770">
    <property type="entry name" value="IucA/IucC-like_C"/>
</dbReference>
<feature type="domain" description="Ferric siderophore reductase C-terminal" evidence="2">
    <location>
        <begin position="217"/>
        <end position="237"/>
    </location>
</feature>
<accession>A0AAU7QAI7</accession>
<dbReference type="Pfam" id="PF06276">
    <property type="entry name" value="FhuF"/>
    <property type="match status" value="1"/>
</dbReference>
<feature type="domain" description="Aerobactin siderophore biosynthesis IucA/IucC-like C-terminal" evidence="1">
    <location>
        <begin position="68"/>
        <end position="198"/>
    </location>
</feature>
<proteinExistence type="predicted"/>
<sequence>MNPVVTMPDHARPGPACGAEIAESFLLTAPKDEKVYSASALCSPETAQALMEPLLRMYRGQDRAAVISIWSQWYFALWLAPWARINMLYDWQLPYLPHNINFTQSENAVPDKFILADDGVALPPGQGPARFDDLVEEHLTPVCRTLSRLAGIKPGLFWNNAGIRLAHGFDMAKEHGADITRVADWLSTRILTNGLPNRLYQPMREIPQPEGPPKIIRRLCCLRYRLSGLEYCPGCPLVEAKQLKDARQL</sequence>
<name>A0AAU7QAI7_9GAMM</name>
<dbReference type="AlphaFoldDB" id="A0AAU7QAI7"/>
<dbReference type="Pfam" id="PF11575">
    <property type="entry name" value="FhuF_C"/>
    <property type="match status" value="1"/>
</dbReference>
<dbReference type="GO" id="GO:0003824">
    <property type="term" value="F:catalytic activity"/>
    <property type="evidence" value="ECO:0007669"/>
    <property type="project" value="UniProtKB-ARBA"/>
</dbReference>
<dbReference type="GO" id="GO:0051537">
    <property type="term" value="F:2 iron, 2 sulfur cluster binding"/>
    <property type="evidence" value="ECO:0007669"/>
    <property type="project" value="InterPro"/>
</dbReference>
<dbReference type="NCBIfam" id="TIGR03951">
    <property type="entry name" value="Fe_III_red_FhuF"/>
    <property type="match status" value="1"/>
</dbReference>
<organism evidence="3">
    <name type="scientific">Acerihabitans sp. KWT182</name>
    <dbReference type="NCBI Taxonomy" id="3157919"/>
    <lineage>
        <taxon>Bacteria</taxon>
        <taxon>Pseudomonadati</taxon>
        <taxon>Pseudomonadota</taxon>
        <taxon>Gammaproteobacteria</taxon>
        <taxon>Enterobacterales</taxon>
        <taxon>Pectobacteriaceae</taxon>
        <taxon>Acerihabitans</taxon>
    </lineage>
</organism>
<dbReference type="InterPro" id="IPR008090">
    <property type="entry name" value="Fe_iron_reduct"/>
</dbReference>
<reference evidence="3" key="1">
    <citation type="submission" date="2024-06" db="EMBL/GenBank/DDBJ databases">
        <authorList>
            <person name="Coelho C."/>
            <person name="Bento M."/>
            <person name="Garcia E."/>
            <person name="Camelo A."/>
            <person name="Brandao I."/>
            <person name="Espirito Santo C."/>
            <person name="Trovao J."/>
            <person name="Verissimo A."/>
            <person name="Costa J."/>
            <person name="Tiago I."/>
        </authorList>
    </citation>
    <scope>NUCLEOTIDE SEQUENCE</scope>
    <source>
        <strain evidence="3">KWT182</strain>
    </source>
</reference>
<gene>
    <name evidence="3" type="primary">fhuF</name>
    <name evidence="3" type="ORF">ABK905_01685</name>
</gene>
<evidence type="ECO:0000259" key="2">
    <source>
        <dbReference type="Pfam" id="PF11575"/>
    </source>
</evidence>
<evidence type="ECO:0000313" key="3">
    <source>
        <dbReference type="EMBL" id="XBS70054.1"/>
    </source>
</evidence>
<dbReference type="InterPro" id="IPR024726">
    <property type="entry name" value="FhuF_C"/>
</dbReference>
<evidence type="ECO:0000259" key="1">
    <source>
        <dbReference type="Pfam" id="PF06276"/>
    </source>
</evidence>
<dbReference type="EMBL" id="CP157947">
    <property type="protein sequence ID" value="XBS70054.1"/>
    <property type="molecule type" value="Genomic_DNA"/>
</dbReference>
<protein>
    <submittedName>
        <fullName evidence="3">Siderophore-iron reductase FhuF</fullName>
    </submittedName>
</protein>